<evidence type="ECO:0000256" key="1">
    <source>
        <dbReference type="SAM" id="Phobius"/>
    </source>
</evidence>
<gene>
    <name evidence="2" type="ORF">H9633_08685</name>
</gene>
<sequence>MAGFTALGFDPAPGDLGVIESLVDRLSATVQDVDDSLTGISGGDDAAWIGKSGDAFRATLAEDFQPQLRASGAALRDSRDALRTWAVQLAAHQLAALRLEEEAADARSLVATRAASADQKSDAAAADDAAPDAAADAESASAALLSAQGALQDVLTRARELKERVDQDASVTASSLISAQTSLDGYQESGWSSFWGSVGDVGEWLMDNVVPMIEDLLRLVAPIISIAAIFFPALAPLALGIAIALVAIDGLQALTDRGSWGDFAVGVVGLAVGAAGGAAVTRAFGPSGQIPFAINVNRMMPAVAGGGAAAGSLAGSLSLNFKTMMSNAYWLVTSAKDINDNVHGYYDEVERHS</sequence>
<keyword evidence="1" id="KW-1133">Transmembrane helix</keyword>
<comment type="caution">
    <text evidence="2">The sequence shown here is derived from an EMBL/GenBank/DDBJ whole genome shotgun (WGS) entry which is preliminary data.</text>
</comment>
<accession>A0ABR8W5T7</accession>
<reference evidence="2 3" key="1">
    <citation type="submission" date="2020-08" db="EMBL/GenBank/DDBJ databases">
        <title>A Genomic Blueprint of the Chicken Gut Microbiome.</title>
        <authorList>
            <person name="Gilroy R."/>
            <person name="Ravi A."/>
            <person name="Getino M."/>
            <person name="Pursley I."/>
            <person name="Horton D.L."/>
            <person name="Alikhan N.-F."/>
            <person name="Baker D."/>
            <person name="Gharbi K."/>
            <person name="Hall N."/>
            <person name="Watson M."/>
            <person name="Adriaenssens E.M."/>
            <person name="Foster-Nyarko E."/>
            <person name="Jarju S."/>
            <person name="Secka A."/>
            <person name="Antonio M."/>
            <person name="Oren A."/>
            <person name="Chaudhuri R."/>
            <person name="La Ragione R.M."/>
            <person name="Hildebrand F."/>
            <person name="Pallen M.J."/>
        </authorList>
    </citation>
    <scope>NUCLEOTIDE SEQUENCE [LARGE SCALE GENOMIC DNA]</scope>
    <source>
        <strain evidence="2 3">Re1</strain>
    </source>
</reference>
<keyword evidence="1" id="KW-0472">Membrane</keyword>
<keyword evidence="1" id="KW-0812">Transmembrane</keyword>
<evidence type="ECO:0000313" key="3">
    <source>
        <dbReference type="Proteomes" id="UP000611521"/>
    </source>
</evidence>
<protein>
    <recommendedName>
        <fullName evidence="4">WXG100 family type VII secretion target</fullName>
    </recommendedName>
</protein>
<feature type="transmembrane region" description="Helical" evidence="1">
    <location>
        <begin position="260"/>
        <end position="280"/>
    </location>
</feature>
<dbReference type="RefSeq" id="WP_191712798.1">
    <property type="nucleotide sequence ID" value="NZ_JACSPX010000001.1"/>
</dbReference>
<evidence type="ECO:0000313" key="2">
    <source>
        <dbReference type="EMBL" id="MBD8012377.1"/>
    </source>
</evidence>
<evidence type="ECO:0008006" key="4">
    <source>
        <dbReference type="Google" id="ProtNLM"/>
    </source>
</evidence>
<name>A0ABR8W5T7_9MICO</name>
<dbReference type="EMBL" id="JACSPX010000001">
    <property type="protein sequence ID" value="MBD8012377.1"/>
    <property type="molecule type" value="Genomic_DNA"/>
</dbReference>
<feature type="transmembrane region" description="Helical" evidence="1">
    <location>
        <begin position="219"/>
        <end position="248"/>
    </location>
</feature>
<keyword evidence="3" id="KW-1185">Reference proteome</keyword>
<dbReference type="Proteomes" id="UP000611521">
    <property type="component" value="Unassembled WGS sequence"/>
</dbReference>
<organism evidence="2 3">
    <name type="scientific">Microbacterium commune</name>
    <dbReference type="NCBI Taxonomy" id="2762219"/>
    <lineage>
        <taxon>Bacteria</taxon>
        <taxon>Bacillati</taxon>
        <taxon>Actinomycetota</taxon>
        <taxon>Actinomycetes</taxon>
        <taxon>Micrococcales</taxon>
        <taxon>Microbacteriaceae</taxon>
        <taxon>Microbacterium</taxon>
    </lineage>
</organism>
<proteinExistence type="predicted"/>
<feature type="transmembrane region" description="Helical" evidence="1">
    <location>
        <begin position="300"/>
        <end position="321"/>
    </location>
</feature>